<comment type="subcellular location">
    <subcellularLocation>
        <location evidence="1">Cell membrane</location>
        <topology evidence="1">Multi-pass membrane protein</topology>
    </subcellularLocation>
</comment>
<reference evidence="9 10" key="1">
    <citation type="submission" date="2018-03" db="EMBL/GenBank/DDBJ databases">
        <title>Genomic Encyclopedia of Archaeal and Bacterial Type Strains, Phase II (KMG-II): from individual species to whole genera.</title>
        <authorList>
            <person name="Goeker M."/>
        </authorList>
    </citation>
    <scope>NUCLEOTIDE SEQUENCE [LARGE SCALE GENOMIC DNA]</scope>
    <source>
        <strain evidence="9 10">DSM 19711</strain>
    </source>
</reference>
<protein>
    <submittedName>
        <fullName evidence="9">Fusaric acid resistance family protein</fullName>
    </submittedName>
</protein>
<dbReference type="InterPro" id="IPR049453">
    <property type="entry name" value="Memb_transporter_dom"/>
</dbReference>
<dbReference type="Pfam" id="PF13515">
    <property type="entry name" value="FUSC_2"/>
    <property type="match status" value="1"/>
</dbReference>
<feature type="transmembrane region" description="Helical" evidence="7">
    <location>
        <begin position="48"/>
        <end position="65"/>
    </location>
</feature>
<organism evidence="9 10">
    <name type="scientific">Kineococcus rhizosphaerae</name>
    <dbReference type="NCBI Taxonomy" id="559628"/>
    <lineage>
        <taxon>Bacteria</taxon>
        <taxon>Bacillati</taxon>
        <taxon>Actinomycetota</taxon>
        <taxon>Actinomycetes</taxon>
        <taxon>Kineosporiales</taxon>
        <taxon>Kineosporiaceae</taxon>
        <taxon>Kineococcus</taxon>
    </lineage>
</organism>
<feature type="transmembrane region" description="Helical" evidence="7">
    <location>
        <begin position="361"/>
        <end position="377"/>
    </location>
</feature>
<keyword evidence="10" id="KW-1185">Reference proteome</keyword>
<proteinExistence type="inferred from homology"/>
<dbReference type="OrthoDB" id="4989419at2"/>
<feature type="transmembrane region" description="Helical" evidence="7">
    <location>
        <begin position="77"/>
        <end position="97"/>
    </location>
</feature>
<dbReference type="PANTHER" id="PTHR30509:SF9">
    <property type="entry name" value="MULTIDRUG RESISTANCE PROTEIN MDTO"/>
    <property type="match status" value="1"/>
</dbReference>
<dbReference type="GO" id="GO:0005886">
    <property type="term" value="C:plasma membrane"/>
    <property type="evidence" value="ECO:0007669"/>
    <property type="project" value="UniProtKB-SubCell"/>
</dbReference>
<accession>A0A2T0QY70</accession>
<evidence type="ECO:0000259" key="8">
    <source>
        <dbReference type="Pfam" id="PF13515"/>
    </source>
</evidence>
<feature type="transmembrane region" description="Helical" evidence="7">
    <location>
        <begin position="413"/>
        <end position="431"/>
    </location>
</feature>
<evidence type="ECO:0000256" key="6">
    <source>
        <dbReference type="ARBA" id="ARBA00043993"/>
    </source>
</evidence>
<evidence type="ECO:0000313" key="10">
    <source>
        <dbReference type="Proteomes" id="UP000238083"/>
    </source>
</evidence>
<feature type="transmembrane region" description="Helical" evidence="7">
    <location>
        <begin position="21"/>
        <end position="42"/>
    </location>
</feature>
<sequence length="513" mass="52864">MRLAVHLLRSVRGWTRIAPGAHPWWAAASATAALALPLAATLALGRPLLAAPATFGALTALYGRTETYGRRLRTQAWTGLGLTLAVLAGGTAAALPLTGWADLLVPALVVAAVAAVAKFVTDAARTGPPAGIIPVFAAGTLTAEPLHPSDLPLVGVVTLACAVLGIAVSGAAVLWRADGPERVAVARAVGAVLAARGHDAAARHRAASALHAAWTVLGPRARGPWAGWLAHAERVLHARADDRPLRDLLPVLAGRGPLPAAPAGPVPVPGPWPRRRVWTALRTPGVLHVPALRVGIACGAAILLATACGLGHVYWAAVGAAAALQSSSAGVTTQRAVQRGAGTLVGVVIAAVLVRLATDDVRLWVLVVACMFAVEFCMPRNYALGTVAITGLSLVLTRLGTSGAGVERLVVDRVADTVLGVLVGVVVAVVVRNRHAHRALDDALDGLGTARDAHVLRARLLALTEARTRLDDDEWRVPSPRAARAHEDAGYRRLGDLLRTGGVDRGTPGAPRP</sequence>
<dbReference type="RefSeq" id="WP_106214713.1">
    <property type="nucleotide sequence ID" value="NZ_PVZF01000014.1"/>
</dbReference>
<keyword evidence="4 7" id="KW-1133">Transmembrane helix</keyword>
<keyword evidence="2" id="KW-1003">Cell membrane</keyword>
<feature type="transmembrane region" description="Helical" evidence="7">
    <location>
        <begin position="336"/>
        <end position="355"/>
    </location>
</feature>
<feature type="transmembrane region" description="Helical" evidence="7">
    <location>
        <begin position="153"/>
        <end position="175"/>
    </location>
</feature>
<name>A0A2T0QY70_9ACTN</name>
<evidence type="ECO:0000256" key="5">
    <source>
        <dbReference type="ARBA" id="ARBA00023136"/>
    </source>
</evidence>
<evidence type="ECO:0000256" key="7">
    <source>
        <dbReference type="SAM" id="Phobius"/>
    </source>
</evidence>
<evidence type="ECO:0000256" key="4">
    <source>
        <dbReference type="ARBA" id="ARBA00022989"/>
    </source>
</evidence>
<dbReference type="AlphaFoldDB" id="A0A2T0QY70"/>
<evidence type="ECO:0000313" key="9">
    <source>
        <dbReference type="EMBL" id="PRY11124.1"/>
    </source>
</evidence>
<evidence type="ECO:0000256" key="1">
    <source>
        <dbReference type="ARBA" id="ARBA00004651"/>
    </source>
</evidence>
<evidence type="ECO:0000256" key="3">
    <source>
        <dbReference type="ARBA" id="ARBA00022692"/>
    </source>
</evidence>
<dbReference type="EMBL" id="PVZF01000014">
    <property type="protein sequence ID" value="PRY11124.1"/>
    <property type="molecule type" value="Genomic_DNA"/>
</dbReference>
<comment type="caution">
    <text evidence="9">The sequence shown here is derived from an EMBL/GenBank/DDBJ whole genome shotgun (WGS) entry which is preliminary data.</text>
</comment>
<evidence type="ECO:0000256" key="2">
    <source>
        <dbReference type="ARBA" id="ARBA00022475"/>
    </source>
</evidence>
<feature type="domain" description="Integral membrane bound transporter" evidence="8">
    <location>
        <begin position="301"/>
        <end position="427"/>
    </location>
</feature>
<keyword evidence="3 7" id="KW-0812">Transmembrane</keyword>
<dbReference type="PANTHER" id="PTHR30509">
    <property type="entry name" value="P-HYDROXYBENZOIC ACID EFFLUX PUMP SUBUNIT-RELATED"/>
    <property type="match status" value="1"/>
</dbReference>
<feature type="transmembrane region" description="Helical" evidence="7">
    <location>
        <begin position="294"/>
        <end position="324"/>
    </location>
</feature>
<comment type="similarity">
    <text evidence="6">Belongs to the YccS/YhfK family.</text>
</comment>
<gene>
    <name evidence="9" type="ORF">CLV37_11478</name>
</gene>
<dbReference type="Proteomes" id="UP000238083">
    <property type="component" value="Unassembled WGS sequence"/>
</dbReference>
<keyword evidence="5 7" id="KW-0472">Membrane</keyword>